<feature type="transmembrane region" description="Helical" evidence="2">
    <location>
        <begin position="6"/>
        <end position="25"/>
    </location>
</feature>
<reference evidence="3 4" key="1">
    <citation type="journal article" date="2016" name="Mol. Biol. Evol.">
        <title>Comparative Genomics of Early-Diverging Mushroom-Forming Fungi Provides Insights into the Origins of Lignocellulose Decay Capabilities.</title>
        <authorList>
            <person name="Nagy L.G."/>
            <person name="Riley R."/>
            <person name="Tritt A."/>
            <person name="Adam C."/>
            <person name="Daum C."/>
            <person name="Floudas D."/>
            <person name="Sun H."/>
            <person name="Yadav J.S."/>
            <person name="Pangilinan J."/>
            <person name="Larsson K.H."/>
            <person name="Matsuura K."/>
            <person name="Barry K."/>
            <person name="Labutti K."/>
            <person name="Kuo R."/>
            <person name="Ohm R.A."/>
            <person name="Bhattacharya S.S."/>
            <person name="Shirouzu T."/>
            <person name="Yoshinaga Y."/>
            <person name="Martin F.M."/>
            <person name="Grigoriev I.V."/>
            <person name="Hibbett D.S."/>
        </authorList>
    </citation>
    <scope>NUCLEOTIDE SEQUENCE [LARGE SCALE GENOMIC DNA]</scope>
    <source>
        <strain evidence="3 4">HHB12029</strain>
    </source>
</reference>
<feature type="region of interest" description="Disordered" evidence="1">
    <location>
        <begin position="390"/>
        <end position="452"/>
    </location>
</feature>
<keyword evidence="2" id="KW-0812">Transmembrane</keyword>
<organism evidence="3 4">
    <name type="scientific">Exidia glandulosa HHB12029</name>
    <dbReference type="NCBI Taxonomy" id="1314781"/>
    <lineage>
        <taxon>Eukaryota</taxon>
        <taxon>Fungi</taxon>
        <taxon>Dikarya</taxon>
        <taxon>Basidiomycota</taxon>
        <taxon>Agaricomycotina</taxon>
        <taxon>Agaricomycetes</taxon>
        <taxon>Auriculariales</taxon>
        <taxon>Exidiaceae</taxon>
        <taxon>Exidia</taxon>
    </lineage>
</organism>
<protein>
    <submittedName>
        <fullName evidence="3">Uncharacterized protein</fullName>
    </submittedName>
</protein>
<evidence type="ECO:0000313" key="3">
    <source>
        <dbReference type="EMBL" id="KZV78137.1"/>
    </source>
</evidence>
<dbReference type="InParanoid" id="A0A166MKJ4"/>
<gene>
    <name evidence="3" type="ORF">EXIGLDRAFT_577645</name>
</gene>
<dbReference type="Proteomes" id="UP000077266">
    <property type="component" value="Unassembled WGS sequence"/>
</dbReference>
<evidence type="ECO:0000256" key="1">
    <source>
        <dbReference type="SAM" id="MobiDB-lite"/>
    </source>
</evidence>
<dbReference type="OrthoDB" id="2998386at2759"/>
<feature type="compositionally biased region" description="Acidic residues" evidence="1">
    <location>
        <begin position="422"/>
        <end position="439"/>
    </location>
</feature>
<feature type="transmembrane region" description="Helical" evidence="2">
    <location>
        <begin position="37"/>
        <end position="61"/>
    </location>
</feature>
<dbReference type="STRING" id="1314781.A0A166MKJ4"/>
<evidence type="ECO:0000256" key="2">
    <source>
        <dbReference type="SAM" id="Phobius"/>
    </source>
</evidence>
<sequence length="452" mass="50518">TVIDFAAHLDTIALMCSSFLLWLRLSAGVSRSTYRKVAGALRLITAAVTYLVTLVFMAYAISAAAPKIDIPLDERTLLQRLDLEPTIVRSVCCPRCFTAYPIDAIPATCTRRESARARVCGEVLTRARQTRNGPKTVPRMLYSTQSFESWLRFFLSRRDIEKALELPFAPPWRSLPDAFTSIKHNLVFCFYLDWFNPFGNKKGGKVVSCGAIMLACMNLPPEIRYLPENLFFCGVMPPPFSADVITLSHLIAPIISQLVALFVGMLFATFEHPDGVWVRAAILPIIADLGAIRKLCGYRWRAATTIKARKEITDEAGIRWSPLHDLPYWDPVRSLVPGFMHNWCEGVLTRHLRVFWGIGIPDDVAEAEKAATALEQDAVTGYESSDYDAELEELARESQESGDTGPAGPRRERSRSARVSSDGDEPMDDDFVPDDDFIVDDNSTIHADSDYI</sequence>
<feature type="non-terminal residue" evidence="3">
    <location>
        <position position="452"/>
    </location>
</feature>
<dbReference type="EMBL" id="KV427097">
    <property type="protein sequence ID" value="KZV78137.1"/>
    <property type="molecule type" value="Genomic_DNA"/>
</dbReference>
<dbReference type="AlphaFoldDB" id="A0A166MKJ4"/>
<evidence type="ECO:0000313" key="4">
    <source>
        <dbReference type="Proteomes" id="UP000077266"/>
    </source>
</evidence>
<keyword evidence="2" id="KW-1133">Transmembrane helix</keyword>
<name>A0A166MKJ4_EXIGL</name>
<keyword evidence="4" id="KW-1185">Reference proteome</keyword>
<feature type="non-terminal residue" evidence="3">
    <location>
        <position position="1"/>
    </location>
</feature>
<accession>A0A166MKJ4</accession>
<keyword evidence="2" id="KW-0472">Membrane</keyword>
<proteinExistence type="predicted"/>